<organism evidence="2 3">
    <name type="scientific">Cricetulus griseus</name>
    <name type="common">Chinese hamster</name>
    <name type="synonym">Cricetulus barabensis griseus</name>
    <dbReference type="NCBI Taxonomy" id="10029"/>
    <lineage>
        <taxon>Eukaryota</taxon>
        <taxon>Metazoa</taxon>
        <taxon>Chordata</taxon>
        <taxon>Craniata</taxon>
        <taxon>Vertebrata</taxon>
        <taxon>Euteleostomi</taxon>
        <taxon>Mammalia</taxon>
        <taxon>Eutheria</taxon>
        <taxon>Euarchontoglires</taxon>
        <taxon>Glires</taxon>
        <taxon>Rodentia</taxon>
        <taxon>Myomorpha</taxon>
        <taxon>Muroidea</taxon>
        <taxon>Cricetidae</taxon>
        <taxon>Cricetinae</taxon>
        <taxon>Cricetulus</taxon>
    </lineage>
</organism>
<dbReference type="Proteomes" id="UP000001075">
    <property type="component" value="Unassembled WGS sequence"/>
</dbReference>
<feature type="compositionally biased region" description="Polar residues" evidence="1">
    <location>
        <begin position="8"/>
        <end position="19"/>
    </location>
</feature>
<feature type="region of interest" description="Disordered" evidence="1">
    <location>
        <begin position="1"/>
        <end position="91"/>
    </location>
</feature>
<accession>G3HKI8</accession>
<dbReference type="AlphaFoldDB" id="G3HKI8"/>
<evidence type="ECO:0000313" key="3">
    <source>
        <dbReference type="Proteomes" id="UP000001075"/>
    </source>
</evidence>
<gene>
    <name evidence="2" type="ORF">I79_011215</name>
</gene>
<sequence length="91" mass="9727">MQVISAKGQPTHQQTTSAKEMQVRSEEMQELLAPRGDSRKTIQGHDGDSQEIRKNVMEDSSSSADSSSSSDSSSSADTSSTDEGEDNGHLP</sequence>
<proteinExistence type="predicted"/>
<evidence type="ECO:0000256" key="1">
    <source>
        <dbReference type="SAM" id="MobiDB-lite"/>
    </source>
</evidence>
<dbReference type="InParanoid" id="G3HKI8"/>
<dbReference type="EMBL" id="JH000463">
    <property type="protein sequence ID" value="EGV98606.1"/>
    <property type="molecule type" value="Genomic_DNA"/>
</dbReference>
<reference evidence="3" key="1">
    <citation type="journal article" date="2011" name="Nat. Biotechnol.">
        <title>The genomic sequence of the Chinese hamster ovary (CHO)-K1 cell line.</title>
        <authorList>
            <person name="Xu X."/>
            <person name="Nagarajan H."/>
            <person name="Lewis N.E."/>
            <person name="Pan S."/>
            <person name="Cai Z."/>
            <person name="Liu X."/>
            <person name="Chen W."/>
            <person name="Xie M."/>
            <person name="Wang W."/>
            <person name="Hammond S."/>
            <person name="Andersen M.R."/>
            <person name="Neff N."/>
            <person name="Passarelli B."/>
            <person name="Koh W."/>
            <person name="Fan H.C."/>
            <person name="Wang J."/>
            <person name="Gui Y."/>
            <person name="Lee K.H."/>
            <person name="Betenbaugh M.J."/>
            <person name="Quake S.R."/>
            <person name="Famili I."/>
            <person name="Palsson B.O."/>
            <person name="Wang J."/>
        </authorList>
    </citation>
    <scope>NUCLEOTIDE SEQUENCE [LARGE SCALE GENOMIC DNA]</scope>
    <source>
        <strain evidence="3">CHO K1 cell line</strain>
    </source>
</reference>
<evidence type="ECO:0000313" key="2">
    <source>
        <dbReference type="EMBL" id="EGV98606.1"/>
    </source>
</evidence>
<feature type="compositionally biased region" description="Basic and acidic residues" evidence="1">
    <location>
        <begin position="36"/>
        <end position="57"/>
    </location>
</feature>
<feature type="compositionally biased region" description="Low complexity" evidence="1">
    <location>
        <begin position="59"/>
        <end position="79"/>
    </location>
</feature>
<name>G3HKI8_CRIGR</name>
<protein>
    <submittedName>
        <fullName evidence="2">Uncharacterized protein</fullName>
    </submittedName>
</protein>